<feature type="signal peptide" evidence="2">
    <location>
        <begin position="1"/>
        <end position="22"/>
    </location>
</feature>
<dbReference type="RefSeq" id="WP_260420115.1">
    <property type="nucleotide sequence ID" value="NZ_JACHLK010000002.1"/>
</dbReference>
<dbReference type="PROSITE" id="PS51318">
    <property type="entry name" value="TAT"/>
    <property type="match status" value="1"/>
</dbReference>
<dbReference type="InterPro" id="IPR006311">
    <property type="entry name" value="TAT_signal"/>
</dbReference>
<dbReference type="Proteomes" id="UP000575083">
    <property type="component" value="Unassembled WGS sequence"/>
</dbReference>
<dbReference type="PANTHER" id="PTHR31377:SF0">
    <property type="entry name" value="AGMATINE DEIMINASE-RELATED"/>
    <property type="match status" value="1"/>
</dbReference>
<dbReference type="EC" id="3.5.3.12" evidence="3"/>
<dbReference type="PROSITE" id="PS51257">
    <property type="entry name" value="PROKAR_LIPOPROTEIN"/>
    <property type="match status" value="1"/>
</dbReference>
<protein>
    <submittedName>
        <fullName evidence="3">Agmatine deiminase</fullName>
        <ecNumber evidence="3">3.5.3.12</ecNumber>
    </submittedName>
</protein>
<dbReference type="GO" id="GO:0004668">
    <property type="term" value="F:protein-arginine deiminase activity"/>
    <property type="evidence" value="ECO:0007669"/>
    <property type="project" value="InterPro"/>
</dbReference>
<evidence type="ECO:0000313" key="4">
    <source>
        <dbReference type="Proteomes" id="UP000575083"/>
    </source>
</evidence>
<proteinExistence type="predicted"/>
<sequence length="379" mass="40685">MTTRRIFLGLGGLGLVGGLVSACGGGAEPADEASVPPVARPAPTPGTGWQMPDEGSAQRAVWMAFAARESVWGAELRQPVQQDLARIANAIGRYTPVRMLVNSSDLATARQLCSAKVQLIEHPIDDLWMRDTGCVFVRNARGERAGISFNFNGWGNKQPHARDATVAARMAELTGVPLVRSRLVAEGGGIEVDGQGTAIITESCVLNGNRNPGLTKAAAEDEFKRLLGVEKIIWLPGIAGRDITDGHTDFYARFIRPGVVVAALDNDSESFDHAVTRRHLELLRSATDARGRALRIIPLETPRRVRNTYAARDFAAGYVNFLLTDKALFLPEFGDTVADIAARDALAAELPRHQIVQLDIDAIAAGGGGIHCTTQQEPV</sequence>
<organism evidence="3 4">
    <name type="scientific">Acidovorax soli</name>
    <dbReference type="NCBI Taxonomy" id="592050"/>
    <lineage>
        <taxon>Bacteria</taxon>
        <taxon>Pseudomonadati</taxon>
        <taxon>Pseudomonadota</taxon>
        <taxon>Betaproteobacteria</taxon>
        <taxon>Burkholderiales</taxon>
        <taxon>Comamonadaceae</taxon>
        <taxon>Acidovorax</taxon>
    </lineage>
</organism>
<dbReference type="EMBL" id="JACHLK010000002">
    <property type="protein sequence ID" value="MBB6558591.1"/>
    <property type="molecule type" value="Genomic_DNA"/>
</dbReference>
<name>A0A7X0PBN3_9BURK</name>
<comment type="caution">
    <text evidence="3">The sequence shown here is derived from an EMBL/GenBank/DDBJ whole genome shotgun (WGS) entry which is preliminary data.</text>
</comment>
<feature type="chain" id="PRO_5031010498" evidence="2">
    <location>
        <begin position="23"/>
        <end position="379"/>
    </location>
</feature>
<dbReference type="AlphaFoldDB" id="A0A7X0PBN3"/>
<dbReference type="GO" id="GO:0047632">
    <property type="term" value="F:agmatine deiminase activity"/>
    <property type="evidence" value="ECO:0007669"/>
    <property type="project" value="UniProtKB-EC"/>
</dbReference>
<evidence type="ECO:0000313" key="3">
    <source>
        <dbReference type="EMBL" id="MBB6558591.1"/>
    </source>
</evidence>
<evidence type="ECO:0000256" key="1">
    <source>
        <dbReference type="ARBA" id="ARBA00022801"/>
    </source>
</evidence>
<dbReference type="GO" id="GO:0009446">
    <property type="term" value="P:putrescine biosynthetic process"/>
    <property type="evidence" value="ECO:0007669"/>
    <property type="project" value="InterPro"/>
</dbReference>
<dbReference type="Gene3D" id="3.75.10.10">
    <property type="entry name" value="L-arginine/glycine Amidinotransferase, Chain A"/>
    <property type="match status" value="1"/>
</dbReference>
<keyword evidence="1 3" id="KW-0378">Hydrolase</keyword>
<reference evidence="3 4" key="1">
    <citation type="submission" date="2020-08" db="EMBL/GenBank/DDBJ databases">
        <title>Functional genomics of gut bacteria from endangered species of beetles.</title>
        <authorList>
            <person name="Carlos-Shanley C."/>
        </authorList>
    </citation>
    <scope>NUCLEOTIDE SEQUENCE [LARGE SCALE GENOMIC DNA]</scope>
    <source>
        <strain evidence="3 4">S00198</strain>
    </source>
</reference>
<evidence type="ECO:0000256" key="2">
    <source>
        <dbReference type="SAM" id="SignalP"/>
    </source>
</evidence>
<dbReference type="SUPFAM" id="SSF55909">
    <property type="entry name" value="Pentein"/>
    <property type="match status" value="1"/>
</dbReference>
<keyword evidence="2" id="KW-0732">Signal</keyword>
<accession>A0A7X0PBN3</accession>
<keyword evidence="4" id="KW-1185">Reference proteome</keyword>
<gene>
    <name evidence="3" type="ORF">HNP48_001255</name>
</gene>
<dbReference type="PANTHER" id="PTHR31377">
    <property type="entry name" value="AGMATINE DEIMINASE-RELATED"/>
    <property type="match status" value="1"/>
</dbReference>
<dbReference type="InterPro" id="IPR007466">
    <property type="entry name" value="Peptidyl-Arg-deiminase_porph"/>
</dbReference>
<dbReference type="Pfam" id="PF04371">
    <property type="entry name" value="PAD_porph"/>
    <property type="match status" value="1"/>
</dbReference>